<dbReference type="GO" id="GO:0005524">
    <property type="term" value="F:ATP binding"/>
    <property type="evidence" value="ECO:0007669"/>
    <property type="project" value="UniProtKB-KW"/>
</dbReference>
<sequence length="290" mass="32206">MVLSIDRLTKTFGSKIAVDHLNTEMQPGVYGLLGANGAGKTTLMRMICGILEPTSGEVLLDGQNIFEMGADYRDLLGYLPQAFGYYPNYSATDYLYYIAALKGIPKISAKAKIKKLLKIVGLLDVSNKKIRTYSGGMKQRLGIAQALLNDPAILILDEPTAGLDPKERVRFRNLLSSLAEDRIVLLSTHIVSDVESIADWVFVMKQGRIIAQGCIRDLVEDVQGHVFEMAVKPSDVGRWETATTVANLRREDNRTILRIISEDMPSDKAVPVPATLEDLYLYHFPTERSE</sequence>
<evidence type="ECO:0000256" key="3">
    <source>
        <dbReference type="ARBA" id="ARBA00022741"/>
    </source>
</evidence>
<dbReference type="InterPro" id="IPR017871">
    <property type="entry name" value="ABC_transporter-like_CS"/>
</dbReference>
<dbReference type="OrthoDB" id="9775135at2"/>
<dbReference type="SUPFAM" id="SSF52540">
    <property type="entry name" value="P-loop containing nucleoside triphosphate hydrolases"/>
    <property type="match status" value="1"/>
</dbReference>
<dbReference type="Proteomes" id="UP000182624">
    <property type="component" value="Unassembled WGS sequence"/>
</dbReference>
<gene>
    <name evidence="6" type="ORF">SAMN04487928_1494</name>
</gene>
<keyword evidence="2" id="KW-0813">Transport</keyword>
<protein>
    <submittedName>
        <fullName evidence="6">ABC-2 type transport system ATP-binding protein</fullName>
    </submittedName>
</protein>
<dbReference type="SMART" id="SM00382">
    <property type="entry name" value="AAA"/>
    <property type="match status" value="1"/>
</dbReference>
<dbReference type="PANTHER" id="PTHR43335">
    <property type="entry name" value="ABC TRANSPORTER, ATP-BINDING PROTEIN"/>
    <property type="match status" value="1"/>
</dbReference>
<dbReference type="Pfam" id="PF00005">
    <property type="entry name" value="ABC_tran"/>
    <property type="match status" value="1"/>
</dbReference>
<keyword evidence="7" id="KW-1185">Reference proteome</keyword>
<dbReference type="AlphaFoldDB" id="A0A1I5YKT8"/>
<evidence type="ECO:0000313" key="6">
    <source>
        <dbReference type="EMBL" id="SFQ44790.1"/>
    </source>
</evidence>
<keyword evidence="4 6" id="KW-0067">ATP-binding</keyword>
<evidence type="ECO:0000256" key="4">
    <source>
        <dbReference type="ARBA" id="ARBA00022840"/>
    </source>
</evidence>
<evidence type="ECO:0000313" key="7">
    <source>
        <dbReference type="Proteomes" id="UP000182624"/>
    </source>
</evidence>
<keyword evidence="3" id="KW-0547">Nucleotide-binding</keyword>
<dbReference type="RefSeq" id="WP_074891983.1">
    <property type="nucleotide sequence ID" value="NZ_FOXO01000049.1"/>
</dbReference>
<dbReference type="Gene3D" id="3.40.50.300">
    <property type="entry name" value="P-loop containing nucleotide triphosphate hydrolases"/>
    <property type="match status" value="1"/>
</dbReference>
<evidence type="ECO:0000256" key="2">
    <source>
        <dbReference type="ARBA" id="ARBA00022448"/>
    </source>
</evidence>
<organism evidence="6 7">
    <name type="scientific">Butyrivibrio proteoclasticus</name>
    <dbReference type="NCBI Taxonomy" id="43305"/>
    <lineage>
        <taxon>Bacteria</taxon>
        <taxon>Bacillati</taxon>
        <taxon>Bacillota</taxon>
        <taxon>Clostridia</taxon>
        <taxon>Lachnospirales</taxon>
        <taxon>Lachnospiraceae</taxon>
        <taxon>Butyrivibrio</taxon>
    </lineage>
</organism>
<accession>A0A1I5YKT8</accession>
<comment type="similarity">
    <text evidence="1">Belongs to the ABC transporter superfamily.</text>
</comment>
<dbReference type="PROSITE" id="PS50893">
    <property type="entry name" value="ABC_TRANSPORTER_2"/>
    <property type="match status" value="1"/>
</dbReference>
<dbReference type="PROSITE" id="PS00211">
    <property type="entry name" value="ABC_TRANSPORTER_1"/>
    <property type="match status" value="1"/>
</dbReference>
<dbReference type="InterPro" id="IPR027417">
    <property type="entry name" value="P-loop_NTPase"/>
</dbReference>
<dbReference type="InterPro" id="IPR003593">
    <property type="entry name" value="AAA+_ATPase"/>
</dbReference>
<dbReference type="GO" id="GO:0016887">
    <property type="term" value="F:ATP hydrolysis activity"/>
    <property type="evidence" value="ECO:0007669"/>
    <property type="project" value="InterPro"/>
</dbReference>
<dbReference type="EMBL" id="FOXO01000049">
    <property type="protein sequence ID" value="SFQ44790.1"/>
    <property type="molecule type" value="Genomic_DNA"/>
</dbReference>
<reference evidence="7" key="1">
    <citation type="submission" date="2016-10" db="EMBL/GenBank/DDBJ databases">
        <authorList>
            <person name="Varghese N."/>
            <person name="Submissions S."/>
        </authorList>
    </citation>
    <scope>NUCLEOTIDE SEQUENCE [LARGE SCALE GENOMIC DNA]</scope>
    <source>
        <strain evidence="7">P18</strain>
    </source>
</reference>
<evidence type="ECO:0000256" key="1">
    <source>
        <dbReference type="ARBA" id="ARBA00005417"/>
    </source>
</evidence>
<feature type="domain" description="ABC transporter" evidence="5">
    <location>
        <begin position="3"/>
        <end position="231"/>
    </location>
</feature>
<dbReference type="PANTHER" id="PTHR43335:SF2">
    <property type="entry name" value="ABC TRANSPORTER, ATP-BINDING PROTEIN"/>
    <property type="match status" value="1"/>
</dbReference>
<dbReference type="InterPro" id="IPR003439">
    <property type="entry name" value="ABC_transporter-like_ATP-bd"/>
</dbReference>
<proteinExistence type="inferred from homology"/>
<dbReference type="CDD" id="cd03264">
    <property type="entry name" value="ABC_drug_resistance_like"/>
    <property type="match status" value="1"/>
</dbReference>
<evidence type="ECO:0000259" key="5">
    <source>
        <dbReference type="PROSITE" id="PS50893"/>
    </source>
</evidence>
<name>A0A1I5YKT8_9FIRM</name>